<gene>
    <name evidence="9" type="primary">LOC116213202</name>
</gene>
<keyword evidence="4 7" id="KW-0472">Membrane</keyword>
<organism evidence="8 9">
    <name type="scientific">Punica granatum</name>
    <name type="common">Pomegranate</name>
    <dbReference type="NCBI Taxonomy" id="22663"/>
    <lineage>
        <taxon>Eukaryota</taxon>
        <taxon>Viridiplantae</taxon>
        <taxon>Streptophyta</taxon>
        <taxon>Embryophyta</taxon>
        <taxon>Tracheophyta</taxon>
        <taxon>Spermatophyta</taxon>
        <taxon>Magnoliopsida</taxon>
        <taxon>eudicotyledons</taxon>
        <taxon>Gunneridae</taxon>
        <taxon>Pentapetalae</taxon>
        <taxon>rosids</taxon>
        <taxon>malvids</taxon>
        <taxon>Myrtales</taxon>
        <taxon>Lythraceae</taxon>
        <taxon>Punica</taxon>
    </lineage>
</organism>
<dbReference type="Pfam" id="PF02485">
    <property type="entry name" value="Branch"/>
    <property type="match status" value="1"/>
</dbReference>
<evidence type="ECO:0000313" key="9">
    <source>
        <dbReference type="RefSeq" id="XP_031403911.1"/>
    </source>
</evidence>
<dbReference type="Proteomes" id="UP000515151">
    <property type="component" value="Chromosome 7"/>
</dbReference>
<dbReference type="GO" id="GO:0016020">
    <property type="term" value="C:membrane"/>
    <property type="evidence" value="ECO:0007669"/>
    <property type="project" value="UniProtKB-SubCell"/>
</dbReference>
<evidence type="ECO:0000256" key="1">
    <source>
        <dbReference type="ARBA" id="ARBA00004606"/>
    </source>
</evidence>
<evidence type="ECO:0000256" key="5">
    <source>
        <dbReference type="ARBA" id="ARBA00023180"/>
    </source>
</evidence>
<feature type="transmembrane region" description="Helical" evidence="7">
    <location>
        <begin position="29"/>
        <end position="52"/>
    </location>
</feature>
<dbReference type="OrthoDB" id="191334at2759"/>
<dbReference type="InterPro" id="IPR003406">
    <property type="entry name" value="Glyco_trans_14"/>
</dbReference>
<reference evidence="8" key="1">
    <citation type="journal article" date="2020" name="Plant Biotechnol. J.">
        <title>The pomegranate (Punica granatum L.) draft genome dissects genetic divergence between soft- and hard-seeded cultivars.</title>
        <authorList>
            <person name="Luo X."/>
            <person name="Li H."/>
            <person name="Wu Z."/>
            <person name="Yao W."/>
            <person name="Zhao P."/>
            <person name="Cao D."/>
            <person name="Yu H."/>
            <person name="Li K."/>
            <person name="Poudel K."/>
            <person name="Zhao D."/>
            <person name="Zhang F."/>
            <person name="Xia X."/>
            <person name="Chen L."/>
            <person name="Wang Q."/>
            <person name="Jing D."/>
            <person name="Cao S."/>
        </authorList>
    </citation>
    <scope>NUCLEOTIDE SEQUENCE [LARGE SCALE GENOMIC DNA]</scope>
    <source>
        <strain evidence="8">cv. Tunisia</strain>
    </source>
</reference>
<dbReference type="PANTHER" id="PTHR31042">
    <property type="entry name" value="CORE-2/I-BRANCHING BETA-1,6-N-ACETYLGLUCOSAMINYLTRANSFERASE FAMILY PROTEIN-RELATED"/>
    <property type="match status" value="1"/>
</dbReference>
<keyword evidence="3" id="KW-0808">Transferase</keyword>
<reference evidence="9" key="2">
    <citation type="submission" date="2025-08" db="UniProtKB">
        <authorList>
            <consortium name="RefSeq"/>
        </authorList>
    </citation>
    <scope>IDENTIFICATION</scope>
    <source>
        <tissue evidence="9">Leaf</tissue>
    </source>
</reference>
<dbReference type="AlphaFoldDB" id="A0A6P8EET5"/>
<evidence type="ECO:0000313" key="8">
    <source>
        <dbReference type="Proteomes" id="UP000515151"/>
    </source>
</evidence>
<sequence>MKKNMENQSQNNNSPPILIKSNMIQLHHLIPHILLFGFGLAIGATLTSYLNFFQFPFQTSSNVTAAPLSHPLPLPPPPPLPLSSPPLAEETRPVDLLGPPTVMHGMEEKELFWRASMSPKISEFPFKRVPKVAFMFLTRGPLPLRPLWEMFFKGVDAGLYSIYVHTHPSFNEPVPPDSVFHGRRIPSKEAHWGSFSLVEAERRLLANALLDWSNERFVLLSESCIPLFNFTTVYNYLVGSSMTFVEVYDLPGPVGRGRYNQQMRPTVWPKQWRKGSQWFEMDRALALEVVSDRTYSSVFRRFCRGSCYGDEHYLPTFVNINFGWRNSNRTLTWVDWSGAGPHPRRFIRTGVNVGLLERLRSGTKCQYNGQTTNVCFLFARKFLPNTLDRLLRFAPEVMKFN</sequence>
<evidence type="ECO:0000256" key="3">
    <source>
        <dbReference type="ARBA" id="ARBA00022679"/>
    </source>
</evidence>
<dbReference type="GeneID" id="116213202"/>
<name>A0A6P8EET5_PUNGR</name>
<keyword evidence="8" id="KW-1185">Reference proteome</keyword>
<keyword evidence="7" id="KW-1133">Transmembrane helix</keyword>
<keyword evidence="2" id="KW-0328">Glycosyltransferase</keyword>
<dbReference type="GO" id="GO:0016757">
    <property type="term" value="F:glycosyltransferase activity"/>
    <property type="evidence" value="ECO:0007669"/>
    <property type="project" value="UniProtKB-KW"/>
</dbReference>
<evidence type="ECO:0000256" key="4">
    <source>
        <dbReference type="ARBA" id="ARBA00023136"/>
    </source>
</evidence>
<accession>A0A6P8EET5</accession>
<feature type="compositionally biased region" description="Pro residues" evidence="6">
    <location>
        <begin position="70"/>
        <end position="84"/>
    </location>
</feature>
<evidence type="ECO:0000256" key="2">
    <source>
        <dbReference type="ARBA" id="ARBA00022676"/>
    </source>
</evidence>
<evidence type="ECO:0000256" key="7">
    <source>
        <dbReference type="SAM" id="Phobius"/>
    </source>
</evidence>
<dbReference type="RefSeq" id="XP_031403911.1">
    <property type="nucleotide sequence ID" value="XM_031548051.1"/>
</dbReference>
<dbReference type="InterPro" id="IPR044174">
    <property type="entry name" value="BC10-like"/>
</dbReference>
<proteinExistence type="predicted"/>
<keyword evidence="7" id="KW-0812">Transmembrane</keyword>
<dbReference type="PANTHER" id="PTHR31042:SF131">
    <property type="entry name" value="CORE-2_I-BRANCHING BETA-1,6-N-ACETYLGLUCOSAMINYLTRANSFERASE FAMILY PROTEIN"/>
    <property type="match status" value="1"/>
</dbReference>
<evidence type="ECO:0000256" key="6">
    <source>
        <dbReference type="SAM" id="MobiDB-lite"/>
    </source>
</evidence>
<protein>
    <submittedName>
        <fullName evidence="9">Glycosyltransferase BC10-like</fullName>
    </submittedName>
</protein>
<comment type="subcellular location">
    <subcellularLocation>
        <location evidence="1">Membrane</location>
        <topology evidence="1">Single-pass type II membrane protein</topology>
    </subcellularLocation>
</comment>
<feature type="region of interest" description="Disordered" evidence="6">
    <location>
        <begin position="68"/>
        <end position="90"/>
    </location>
</feature>
<keyword evidence="5" id="KW-0325">Glycoprotein</keyword>